<gene>
    <name evidence="1" type="ORF">HF865_11035</name>
</gene>
<dbReference type="EMBL" id="JABAFN010000082">
    <property type="protein sequence ID" value="NME23188.1"/>
    <property type="molecule type" value="Genomic_DNA"/>
</dbReference>
<name>A0AAW9ZM33_LIMRT</name>
<sequence length="360" mass="42771">MEQILYLIHVDWNWIKQRPQFIAEELSKYYKVNIIYKYSYNKKGFQTNKPSSNVTLIPVKSIPHKLMHLPFVKDINKLFFEKKVMNELKQKNIKKVYITSPLLYEYLPKNYKGKIIYDCMDDHVALESNTDSSLIQSNEKELIKKATATLVSSVNLKNVLIKRYGKDFSNKLKLVRNGYNGKILSQESMYNLQKNKKKIISYFGTVSSWFDFKLILESLKDFKNIEYHIYGPIENGIQVPKNERIKFMGTVEHNKLYSAVKDSTALIMPFKVNKIIESVDPVKLYEYINFNKNILTIKYNEINRFDKFVYFYSDYTEYKKQLEKLLQSDEVKYSNLERISFLEQNSWSNRIKQIVDILND</sequence>
<dbReference type="RefSeq" id="WP_170090937.1">
    <property type="nucleotide sequence ID" value="NZ_JABAFN010000082.1"/>
</dbReference>
<accession>A0AAW9ZM33</accession>
<dbReference type="SUPFAM" id="SSF53756">
    <property type="entry name" value="UDP-Glycosyltransferase/glycogen phosphorylase"/>
    <property type="match status" value="1"/>
</dbReference>
<evidence type="ECO:0000313" key="1">
    <source>
        <dbReference type="EMBL" id="NME23188.1"/>
    </source>
</evidence>
<reference evidence="1 2" key="1">
    <citation type="submission" date="2020-04" db="EMBL/GenBank/DDBJ databases">
        <authorList>
            <person name="Hitch T.C.A."/>
            <person name="Wylensek D."/>
            <person name="Clavel T."/>
        </authorList>
    </citation>
    <scope>NUCLEOTIDE SEQUENCE [LARGE SCALE GENOMIC DNA]</scope>
    <source>
        <strain evidence="1 2">WCA-386-APC-4I</strain>
    </source>
</reference>
<protein>
    <submittedName>
        <fullName evidence="1">Glycosyltransferase family 1 protein</fullName>
    </submittedName>
</protein>
<evidence type="ECO:0000313" key="2">
    <source>
        <dbReference type="Proteomes" id="UP000587270"/>
    </source>
</evidence>
<comment type="caution">
    <text evidence="1">The sequence shown here is derived from an EMBL/GenBank/DDBJ whole genome shotgun (WGS) entry which is preliminary data.</text>
</comment>
<organism evidence="1 2">
    <name type="scientific">Limosilactobacillus reuteri</name>
    <name type="common">Lactobacillus reuteri</name>
    <dbReference type="NCBI Taxonomy" id="1598"/>
    <lineage>
        <taxon>Bacteria</taxon>
        <taxon>Bacillati</taxon>
        <taxon>Bacillota</taxon>
        <taxon>Bacilli</taxon>
        <taxon>Lactobacillales</taxon>
        <taxon>Lactobacillaceae</taxon>
        <taxon>Limosilactobacillus</taxon>
    </lineage>
</organism>
<dbReference type="Gene3D" id="3.40.50.2000">
    <property type="entry name" value="Glycogen Phosphorylase B"/>
    <property type="match status" value="1"/>
</dbReference>
<proteinExistence type="predicted"/>
<dbReference type="AlphaFoldDB" id="A0AAW9ZM33"/>
<dbReference type="Proteomes" id="UP000587270">
    <property type="component" value="Unassembled WGS sequence"/>
</dbReference>